<comment type="caution">
    <text evidence="1">The sequence shown here is derived from an EMBL/GenBank/DDBJ whole genome shotgun (WGS) entry which is preliminary data.</text>
</comment>
<keyword evidence="2" id="KW-1185">Reference proteome</keyword>
<dbReference type="Proteomes" id="UP001152562">
    <property type="component" value="Unassembled WGS sequence"/>
</dbReference>
<dbReference type="EMBL" id="CALOZG010000029">
    <property type="protein sequence ID" value="CAH4033003.1"/>
    <property type="molecule type" value="Genomic_DNA"/>
</dbReference>
<evidence type="ECO:0000313" key="2">
    <source>
        <dbReference type="Proteomes" id="UP001152562"/>
    </source>
</evidence>
<protein>
    <submittedName>
        <fullName evidence="1">Uncharacterized protein</fullName>
    </submittedName>
</protein>
<evidence type="ECO:0000313" key="1">
    <source>
        <dbReference type="EMBL" id="CAH4033003.1"/>
    </source>
</evidence>
<reference evidence="1" key="1">
    <citation type="submission" date="2022-05" db="EMBL/GenBank/DDBJ databases">
        <authorList>
            <person name="Okamura Y."/>
        </authorList>
    </citation>
    <scope>NUCLEOTIDE SEQUENCE</scope>
</reference>
<name>A0A9P0TLI1_PIEBR</name>
<gene>
    <name evidence="1" type="ORF">PIBRA_LOCUS9334</name>
</gene>
<proteinExistence type="predicted"/>
<dbReference type="AlphaFoldDB" id="A0A9P0TLI1"/>
<organism evidence="1 2">
    <name type="scientific">Pieris brassicae</name>
    <name type="common">White butterfly</name>
    <name type="synonym">Large white butterfly</name>
    <dbReference type="NCBI Taxonomy" id="7116"/>
    <lineage>
        <taxon>Eukaryota</taxon>
        <taxon>Metazoa</taxon>
        <taxon>Ecdysozoa</taxon>
        <taxon>Arthropoda</taxon>
        <taxon>Hexapoda</taxon>
        <taxon>Insecta</taxon>
        <taxon>Pterygota</taxon>
        <taxon>Neoptera</taxon>
        <taxon>Endopterygota</taxon>
        <taxon>Lepidoptera</taxon>
        <taxon>Glossata</taxon>
        <taxon>Ditrysia</taxon>
        <taxon>Papilionoidea</taxon>
        <taxon>Pieridae</taxon>
        <taxon>Pierinae</taxon>
        <taxon>Pieris</taxon>
    </lineage>
</organism>
<accession>A0A9P0TLI1</accession>
<sequence length="127" mass="13994">MKESTELVSKLRQRLGANLFNPLAALNPVPDKIKSGDATCSNSYERSTPLRRATTTLLKCYTARVTRAEHEITASADRPQHVFISAAVNNQSRGDGKEGCRPQFELAPISRLLTLSRGDRSHDSHCS</sequence>